<dbReference type="AlphaFoldDB" id="A0A7I8LDR9"/>
<organism evidence="1 2">
    <name type="scientific">Spirodela intermedia</name>
    <name type="common">Intermediate duckweed</name>
    <dbReference type="NCBI Taxonomy" id="51605"/>
    <lineage>
        <taxon>Eukaryota</taxon>
        <taxon>Viridiplantae</taxon>
        <taxon>Streptophyta</taxon>
        <taxon>Embryophyta</taxon>
        <taxon>Tracheophyta</taxon>
        <taxon>Spermatophyta</taxon>
        <taxon>Magnoliopsida</taxon>
        <taxon>Liliopsida</taxon>
        <taxon>Araceae</taxon>
        <taxon>Lemnoideae</taxon>
        <taxon>Spirodela</taxon>
    </lineage>
</organism>
<name>A0A7I8LDR9_SPIIN</name>
<dbReference type="EMBL" id="LR746277">
    <property type="protein sequence ID" value="CAA7408000.1"/>
    <property type="molecule type" value="Genomic_DNA"/>
</dbReference>
<accession>A0A7I8LDR9</accession>
<sequence length="152" mass="17747">MSTSTLSISKTDMLDGGTWKCPTIVFILSPCSTKREAIWVNTTEYMMVQTQMGRSLSTHFTSSTWVIVQSLHRFSPTPLPWQSSGVNVAAFAPRRDHYRRIGPVQTWRWPAGNLHFRRRSDRSTCRRAKFRRPSRTNNIHHRNRVRTETKEK</sequence>
<keyword evidence="2" id="KW-1185">Reference proteome</keyword>
<evidence type="ECO:0000313" key="1">
    <source>
        <dbReference type="EMBL" id="CAA7408000.1"/>
    </source>
</evidence>
<protein>
    <submittedName>
        <fullName evidence="1">Uncharacterized protein</fullName>
    </submittedName>
</protein>
<dbReference type="Proteomes" id="UP000663760">
    <property type="component" value="Chromosome 14"/>
</dbReference>
<evidence type="ECO:0000313" key="2">
    <source>
        <dbReference type="Proteomes" id="UP000663760"/>
    </source>
</evidence>
<gene>
    <name evidence="1" type="ORF">SI8410_14018678</name>
</gene>
<reference evidence="1" key="1">
    <citation type="submission" date="2020-02" db="EMBL/GenBank/DDBJ databases">
        <authorList>
            <person name="Scholz U."/>
            <person name="Mascher M."/>
            <person name="Fiebig A."/>
        </authorList>
    </citation>
    <scope>NUCLEOTIDE SEQUENCE</scope>
</reference>
<proteinExistence type="predicted"/>